<dbReference type="SUPFAM" id="SSF53756">
    <property type="entry name" value="UDP-Glycosyltransferase/glycogen phosphorylase"/>
    <property type="match status" value="2"/>
</dbReference>
<dbReference type="CDD" id="cd03808">
    <property type="entry name" value="GT4_CapM-like"/>
    <property type="match status" value="1"/>
</dbReference>
<dbReference type="EMBL" id="JACCEW010000001">
    <property type="protein sequence ID" value="NYT35726.1"/>
    <property type="molecule type" value="Genomic_DNA"/>
</dbReference>
<dbReference type="Pfam" id="PF13477">
    <property type="entry name" value="Glyco_trans_4_2"/>
    <property type="match status" value="1"/>
</dbReference>
<dbReference type="InterPro" id="IPR001296">
    <property type="entry name" value="Glyco_trans_1"/>
</dbReference>
<dbReference type="Pfam" id="PF00534">
    <property type="entry name" value="Glycos_transf_1"/>
    <property type="match status" value="1"/>
</dbReference>
<gene>
    <name evidence="4" type="ORF">H0A68_02490</name>
</gene>
<dbReference type="PANTHER" id="PTHR12526">
    <property type="entry name" value="GLYCOSYLTRANSFERASE"/>
    <property type="match status" value="1"/>
</dbReference>
<accession>A0A853FCE2</accession>
<dbReference type="OrthoDB" id="9775208at2"/>
<dbReference type="AlphaFoldDB" id="A0A853FCE2"/>
<organism evidence="4 5">
    <name type="scientific">Allopusillimonas soli</name>
    <dbReference type="NCBI Taxonomy" id="659016"/>
    <lineage>
        <taxon>Bacteria</taxon>
        <taxon>Pseudomonadati</taxon>
        <taxon>Pseudomonadota</taxon>
        <taxon>Betaproteobacteria</taxon>
        <taxon>Burkholderiales</taxon>
        <taxon>Alcaligenaceae</taxon>
        <taxon>Allopusillimonas</taxon>
    </lineage>
</organism>
<evidence type="ECO:0000259" key="2">
    <source>
        <dbReference type="Pfam" id="PF13439"/>
    </source>
</evidence>
<dbReference type="Proteomes" id="UP000580517">
    <property type="component" value="Unassembled WGS sequence"/>
</dbReference>
<comment type="caution">
    <text evidence="4">The sequence shown here is derived from an EMBL/GenBank/DDBJ whole genome shotgun (WGS) entry which is preliminary data.</text>
</comment>
<name>A0A853FCE2_9BURK</name>
<dbReference type="Pfam" id="PF13692">
    <property type="entry name" value="Glyco_trans_1_4"/>
    <property type="match status" value="1"/>
</dbReference>
<feature type="domain" description="Glycosyl transferase family 1" evidence="1">
    <location>
        <begin position="191"/>
        <end position="355"/>
    </location>
</feature>
<keyword evidence="4" id="KW-0808">Transferase</keyword>
<evidence type="ECO:0000313" key="4">
    <source>
        <dbReference type="EMBL" id="NYT35726.1"/>
    </source>
</evidence>
<dbReference type="InterPro" id="IPR028098">
    <property type="entry name" value="Glyco_trans_4-like_N"/>
</dbReference>
<reference evidence="4 5" key="1">
    <citation type="submission" date="2020-07" db="EMBL/GenBank/DDBJ databases">
        <title>Taxonomic revisions and descriptions of new bacterial species based on genomic comparisons in the high-G+C-content subgroup of the family Alcaligenaceae.</title>
        <authorList>
            <person name="Szabo A."/>
            <person name="Felfoldi T."/>
        </authorList>
    </citation>
    <scope>NUCLEOTIDE SEQUENCE [LARGE SCALE GENOMIC DNA]</scope>
    <source>
        <strain evidence="4 5">DSM 25264</strain>
    </source>
</reference>
<sequence length="813" mass="86432">MNGERRPLRIAHIISGLDQGGAETVLYRLISAPGQTDTHCVISMSDEGVFGPRLREAGVAVHALHMRGPGGVARGLVRLYRLLRALGPDIVQTWMYHADLVGGLVARLAGIKAVAWGIRNSGLDLEKASRSARICQAASAPLSRFVPGVIIACAQQARTLHRQAGYSDDRMLVIPNGYDLSRWHPDAQVREAVRVQWGVGASTPVLGSVARFNPLKDHANLIEALSLCARAVPDVRCVLIGEGMDGANLPLMQMLDTHGVRDRVILLGRSDEVPALMNGLDVHVLSSRAEGFPNVVAEAMATGVLCAVTDVGDAAAMVGDAGWVAAPRNAQALAGAMEAAIRALGTPQQTERQARGRARVEDMYSLQAMVDAYHMVWARLARDYPARTRPEAQAHALWSVGNMAAFGADEAKAMPDADGLQGTERGMPGPLQTGDSAARRLLMVVNNPAFFLSHRLPIALGAKAAGYEVHIATMDGPSVPQIVRHGLTHHAIPMSRSGKNPAQELATIHALWRLCRTVRPGVVHAVTIKPVLYGGIAARLAGVPAYVAAISGLGFIFTRKKKGLDILRLAATGLYRLALGHPNSRVIFQNANDRDVLMRAGVVKAGQAVMIRGSGVDLDRYRFLPEPPGPPVAVMAARLLFDKGVREFVDAARAAAGHGTGLRWVLAGSPDPGNPASVTEAQLDGWRKEGVIEYLGECADVAALYARSHIVVLPSYREGLPKSLVEAAACGRAVVTTDVPGCRDAIEPGVTGLLVPAQDARALSEAVLELAEDGAKRSAMGKAGRALAERAFDIEAIAQAHLGIYDTLLRSRS</sequence>
<protein>
    <submittedName>
        <fullName evidence="4">Glycosyltransferase</fullName>
    </submittedName>
</protein>
<evidence type="ECO:0000313" key="5">
    <source>
        <dbReference type="Proteomes" id="UP000580517"/>
    </source>
</evidence>
<proteinExistence type="predicted"/>
<feature type="domain" description="Glycosyltransferase subfamily 4-like N-terminal" evidence="2">
    <location>
        <begin position="20"/>
        <end position="182"/>
    </location>
</feature>
<dbReference type="GO" id="GO:0016757">
    <property type="term" value="F:glycosyltransferase activity"/>
    <property type="evidence" value="ECO:0007669"/>
    <property type="project" value="UniProtKB-ARBA"/>
</dbReference>
<evidence type="ECO:0000259" key="1">
    <source>
        <dbReference type="Pfam" id="PF00534"/>
    </source>
</evidence>
<dbReference type="Pfam" id="PF13439">
    <property type="entry name" value="Glyco_transf_4"/>
    <property type="match status" value="1"/>
</dbReference>
<dbReference type="CDD" id="cd03807">
    <property type="entry name" value="GT4_WbnK-like"/>
    <property type="match status" value="1"/>
</dbReference>
<feature type="domain" description="Glycosyltransferase subfamily 4-like N-terminal" evidence="3">
    <location>
        <begin position="442"/>
        <end position="576"/>
    </location>
</feature>
<dbReference type="Gene3D" id="3.40.50.2000">
    <property type="entry name" value="Glycogen Phosphorylase B"/>
    <property type="match status" value="4"/>
</dbReference>
<keyword evidence="5" id="KW-1185">Reference proteome</keyword>
<evidence type="ECO:0000259" key="3">
    <source>
        <dbReference type="Pfam" id="PF13477"/>
    </source>
</evidence>